<dbReference type="GO" id="GO:0005739">
    <property type="term" value="C:mitochondrion"/>
    <property type="evidence" value="ECO:0007669"/>
    <property type="project" value="TreeGrafter"/>
</dbReference>
<dbReference type="PANTHER" id="PTHR16056:SF16">
    <property type="entry name" value="REGULATOR OF MICROTUBULE DYNAMICS PROTEIN 1"/>
    <property type="match status" value="1"/>
</dbReference>
<dbReference type="AlphaFoldDB" id="A0A2S2NV15"/>
<reference evidence="9" key="1">
    <citation type="submission" date="2018-04" db="EMBL/GenBank/DDBJ databases">
        <title>Transcriptome of Schizaphis graminum biotype I.</title>
        <authorList>
            <person name="Scully E.D."/>
            <person name="Geib S.M."/>
            <person name="Palmer N.A."/>
            <person name="Koch K."/>
            <person name="Bradshaw J."/>
            <person name="Heng-Moss T."/>
            <person name="Sarath G."/>
        </authorList>
    </citation>
    <scope>NUCLEOTIDE SEQUENCE</scope>
</reference>
<sequence length="305" mass="35662">MFRNRVKHISWFVYESFARTIRYRQAHRAVKSSPNVRLPVMLGLSIPFFSNNKASLIKANEHELAVDDEKIILQQKLIEADQLFLANKYEDVVRLLGEYKEKNNVQVLWRLSKAEYNMSLDENISKEKKKSLISSAHESIIKALSIDPNISEVHKWAAVLIDAYSNINLGIKEQLLKLETVKFHLQTALELNPKDPFLRYMIGYWCYNLADISWFRRKLGSIIFDTEIPTSTYEEALEYFREAESIQPKFYCKNLLMLGKTFLKMDNKFSAEYYLKLVTQYPVKTVEDHQAKIEAEKILKSSFGL</sequence>
<dbReference type="SUPFAM" id="SSF48452">
    <property type="entry name" value="TPR-like"/>
    <property type="match status" value="1"/>
</dbReference>
<evidence type="ECO:0000256" key="3">
    <source>
        <dbReference type="ARBA" id="ARBA00022490"/>
    </source>
</evidence>
<keyword evidence="3" id="KW-0963">Cytoplasm</keyword>
<comment type="subunit">
    <text evidence="2">Interacts with microtubules.</text>
</comment>
<evidence type="ECO:0000256" key="7">
    <source>
        <dbReference type="ARBA" id="ARBA00039966"/>
    </source>
</evidence>
<name>A0A2S2NV15_SCHGA</name>
<keyword evidence="4" id="KW-0677">Repeat</keyword>
<keyword evidence="5" id="KW-0802">TPR repeat</keyword>
<dbReference type="Pfam" id="PF21033">
    <property type="entry name" value="RMD1-3"/>
    <property type="match status" value="1"/>
</dbReference>
<comment type="subcellular location">
    <subcellularLocation>
        <location evidence="1">Cytoplasm</location>
        <location evidence="1">Cytoskeleton</location>
    </subcellularLocation>
</comment>
<dbReference type="Gene3D" id="1.25.40.10">
    <property type="entry name" value="Tetratricopeptide repeat domain"/>
    <property type="match status" value="1"/>
</dbReference>
<evidence type="ECO:0000256" key="2">
    <source>
        <dbReference type="ARBA" id="ARBA00011375"/>
    </source>
</evidence>
<keyword evidence="6" id="KW-0206">Cytoskeleton</keyword>
<evidence type="ECO:0000256" key="4">
    <source>
        <dbReference type="ARBA" id="ARBA00022737"/>
    </source>
</evidence>
<organism evidence="9">
    <name type="scientific">Schizaphis graminum</name>
    <name type="common">Green bug aphid</name>
    <dbReference type="NCBI Taxonomy" id="13262"/>
    <lineage>
        <taxon>Eukaryota</taxon>
        <taxon>Metazoa</taxon>
        <taxon>Ecdysozoa</taxon>
        <taxon>Arthropoda</taxon>
        <taxon>Hexapoda</taxon>
        <taxon>Insecta</taxon>
        <taxon>Pterygota</taxon>
        <taxon>Neoptera</taxon>
        <taxon>Paraneoptera</taxon>
        <taxon>Hemiptera</taxon>
        <taxon>Sternorrhyncha</taxon>
        <taxon>Aphidomorpha</taxon>
        <taxon>Aphidoidea</taxon>
        <taxon>Aphididae</taxon>
        <taxon>Aphidini</taxon>
        <taxon>Schizaphis</taxon>
    </lineage>
</organism>
<evidence type="ECO:0000313" key="9">
    <source>
        <dbReference type="EMBL" id="MBY21019.1"/>
    </source>
</evidence>
<evidence type="ECO:0000256" key="6">
    <source>
        <dbReference type="ARBA" id="ARBA00023212"/>
    </source>
</evidence>
<dbReference type="GO" id="GO:0005876">
    <property type="term" value="C:spindle microtubule"/>
    <property type="evidence" value="ECO:0007669"/>
    <property type="project" value="TreeGrafter"/>
</dbReference>
<evidence type="ECO:0000256" key="1">
    <source>
        <dbReference type="ARBA" id="ARBA00004245"/>
    </source>
</evidence>
<protein>
    <recommendedName>
        <fullName evidence="7">Regulator of microtubule dynamics protein 1</fullName>
    </recommendedName>
    <alternativeName>
        <fullName evidence="8">Protein FAM82B</fullName>
    </alternativeName>
</protein>
<dbReference type="InterPro" id="IPR049039">
    <property type="entry name" value="RMD1-3_a_helical_rpt"/>
</dbReference>
<dbReference type="GO" id="GO:0097431">
    <property type="term" value="C:mitotic spindle pole"/>
    <property type="evidence" value="ECO:0007669"/>
    <property type="project" value="TreeGrafter"/>
</dbReference>
<dbReference type="EMBL" id="GGMR01008400">
    <property type="protein sequence ID" value="MBY21019.1"/>
    <property type="molecule type" value="Transcribed_RNA"/>
</dbReference>
<dbReference type="InterPro" id="IPR011990">
    <property type="entry name" value="TPR-like_helical_dom_sf"/>
</dbReference>
<accession>A0A2S2NV15</accession>
<gene>
    <name evidence="9" type="primary">FAM82B_2</name>
    <name evidence="9" type="ORF">g.8374</name>
</gene>
<dbReference type="GO" id="GO:0008017">
    <property type="term" value="F:microtubule binding"/>
    <property type="evidence" value="ECO:0007669"/>
    <property type="project" value="TreeGrafter"/>
</dbReference>
<evidence type="ECO:0000256" key="5">
    <source>
        <dbReference type="ARBA" id="ARBA00022803"/>
    </source>
</evidence>
<proteinExistence type="predicted"/>
<dbReference type="PANTHER" id="PTHR16056">
    <property type="entry name" value="REGULATOR OF MICROTUBULE DYNAMICS PROTEIN"/>
    <property type="match status" value="1"/>
</dbReference>
<evidence type="ECO:0000256" key="8">
    <source>
        <dbReference type="ARBA" id="ARBA00041958"/>
    </source>
</evidence>